<evidence type="ECO:0000259" key="4">
    <source>
        <dbReference type="PROSITE" id="PS51517"/>
    </source>
</evidence>
<dbReference type="SUPFAM" id="SSF49417">
    <property type="entry name" value="p53-like transcription factors"/>
    <property type="match status" value="1"/>
</dbReference>
<dbReference type="VEuPathDB" id="FungiDB:F503_01479"/>
<dbReference type="OrthoDB" id="2288358at2759"/>
<feature type="region of interest" description="Disordered" evidence="3">
    <location>
        <begin position="381"/>
        <end position="459"/>
    </location>
</feature>
<evidence type="ECO:0000256" key="2">
    <source>
        <dbReference type="PROSITE-ProRule" id="PRU00850"/>
    </source>
</evidence>
<dbReference type="GO" id="GO:0051321">
    <property type="term" value="P:meiotic cell cycle"/>
    <property type="evidence" value="ECO:0007669"/>
    <property type="project" value="TreeGrafter"/>
</dbReference>
<dbReference type="GO" id="GO:0045944">
    <property type="term" value="P:positive regulation of transcription by RNA polymerase II"/>
    <property type="evidence" value="ECO:0007669"/>
    <property type="project" value="TreeGrafter"/>
</dbReference>
<dbReference type="InterPro" id="IPR037141">
    <property type="entry name" value="NDT80_DNA-bd_dom_sf"/>
</dbReference>
<proteinExistence type="predicted"/>
<dbReference type="PANTHER" id="PTHR35144">
    <property type="entry name" value="MEIOSIS-SPECIFIC TRANSCRIPTION FACTOR NDT80"/>
    <property type="match status" value="1"/>
</dbReference>
<dbReference type="GO" id="GO:0000228">
    <property type="term" value="C:nuclear chromosome"/>
    <property type="evidence" value="ECO:0007669"/>
    <property type="project" value="TreeGrafter"/>
</dbReference>
<dbReference type="InterPro" id="IPR052605">
    <property type="entry name" value="Fungal_trans_regulator"/>
</dbReference>
<dbReference type="PANTHER" id="PTHR35144:SF2">
    <property type="entry name" value="MEIOSIS-SPECIFIC TRANSCRIPTION FACTOR NDT80"/>
    <property type="match status" value="1"/>
</dbReference>
<evidence type="ECO:0000256" key="3">
    <source>
        <dbReference type="SAM" id="MobiDB-lite"/>
    </source>
</evidence>
<feature type="compositionally biased region" description="Polar residues" evidence="3">
    <location>
        <begin position="103"/>
        <end position="116"/>
    </location>
</feature>
<feature type="region of interest" description="Disordered" evidence="3">
    <location>
        <begin position="484"/>
        <end position="544"/>
    </location>
</feature>
<dbReference type="Pfam" id="PF05224">
    <property type="entry name" value="NDT80_PhoG"/>
    <property type="match status" value="1"/>
</dbReference>
<dbReference type="PROSITE" id="PS51517">
    <property type="entry name" value="NDT80"/>
    <property type="match status" value="1"/>
</dbReference>
<name>S3CA82_OPHP1</name>
<reference evidence="5 6" key="1">
    <citation type="journal article" date="2013" name="BMC Genomics">
        <title>The genome and transcriptome of the pine saprophyte Ophiostoma piceae, and a comparison with the bark beetle-associated pine pathogen Grosmannia clavigera.</title>
        <authorList>
            <person name="Haridas S."/>
            <person name="Wang Y."/>
            <person name="Lim L."/>
            <person name="Massoumi Alamouti S."/>
            <person name="Jackman S."/>
            <person name="Docking R."/>
            <person name="Robertson G."/>
            <person name="Birol I."/>
            <person name="Bohlmann J."/>
            <person name="Breuil C."/>
        </authorList>
    </citation>
    <scope>NUCLEOTIDE SEQUENCE [LARGE SCALE GENOMIC DNA]</scope>
    <source>
        <strain evidence="5 6">UAMH 11346</strain>
    </source>
</reference>
<dbReference type="HOGENOM" id="CLU_026383_1_1_1"/>
<sequence>MHYVHRLGATTVPLYNQESNTSPLNLETSTSSSSVINLYPSQTSVFNHQGTYHPDNGNSFYPPSASSHIFPNVEVRSRLGTTSNPSPTGMAHAHRAPLPHPSGSVSTRDYYSTATPSFRRPSEHPTRSPSFPGIRHHPLSPTPSPNQTYAPTYKMDSAFGGKPQIPPLLETTSFGSLQYADGPSIGQTIKLDINGTIDKGFFLADKEWTCYRRNYFSCICSFTLTPHSPTAGISLVQSNGTRNSIVNGFAMSISAVVSDSDSHVIELVQHTPKRDKGPTARPEKVRLVAKPPQSPHHSMGLYGDGGMTVGGRYDHNYGPPQPGYPSEHTFERIQFKQATANNGKRRAAQQYYHLLVELWANISTNGGEHYVKVAHRKSAKMIVRGRSPGHYQSERRGSTSSGPGGSSGSLGYGGSGLGPDFGPGSTLLPAAYGGGYDPRSTSHYGGASRHHQQTHSHQPHEIIEHPAMTTDEVKAIHESKDYQYFPTPICDSSQDPRQPVDMFSHPSQRELPQVNSYNEPPVPARAKHEDSLPPPPYYPGNSFLSSGRCGRYEGKSTSSGYYPSMAGPTHGIGMS</sequence>
<dbReference type="Gene3D" id="2.60.40.1390">
    <property type="entry name" value="NDT80 DNA-binding domain"/>
    <property type="match status" value="1"/>
</dbReference>
<evidence type="ECO:0000256" key="1">
    <source>
        <dbReference type="ARBA" id="ARBA00023125"/>
    </source>
</evidence>
<dbReference type="GO" id="GO:0003700">
    <property type="term" value="F:DNA-binding transcription factor activity"/>
    <property type="evidence" value="ECO:0007669"/>
    <property type="project" value="UniProtKB-UniRule"/>
</dbReference>
<dbReference type="Proteomes" id="UP000016923">
    <property type="component" value="Unassembled WGS sequence"/>
</dbReference>
<dbReference type="AlphaFoldDB" id="S3CA82"/>
<keyword evidence="1 2" id="KW-0238">DNA-binding</keyword>
<gene>
    <name evidence="5" type="ORF">F503_01479</name>
</gene>
<evidence type="ECO:0000313" key="5">
    <source>
        <dbReference type="EMBL" id="EPE03143.1"/>
    </source>
</evidence>
<keyword evidence="6" id="KW-1185">Reference proteome</keyword>
<feature type="region of interest" description="Disordered" evidence="3">
    <location>
        <begin position="78"/>
        <end position="153"/>
    </location>
</feature>
<evidence type="ECO:0000313" key="6">
    <source>
        <dbReference type="Proteomes" id="UP000016923"/>
    </source>
</evidence>
<dbReference type="InterPro" id="IPR024061">
    <property type="entry name" value="NDT80_DNA-bd_dom"/>
</dbReference>
<protein>
    <submittedName>
        <fullName evidence="5">p53-like transcription protein</fullName>
    </submittedName>
</protein>
<dbReference type="OMA" id="VWTCYRR"/>
<feature type="DNA-binding region" description="NDT80" evidence="2">
    <location>
        <begin position="128"/>
        <end position="395"/>
    </location>
</feature>
<feature type="compositionally biased region" description="Gly residues" evidence="3">
    <location>
        <begin position="402"/>
        <end position="421"/>
    </location>
</feature>
<organism evidence="5 6">
    <name type="scientific">Ophiostoma piceae (strain UAMH 11346)</name>
    <name type="common">Sap stain fungus</name>
    <dbReference type="NCBI Taxonomy" id="1262450"/>
    <lineage>
        <taxon>Eukaryota</taxon>
        <taxon>Fungi</taxon>
        <taxon>Dikarya</taxon>
        <taxon>Ascomycota</taxon>
        <taxon>Pezizomycotina</taxon>
        <taxon>Sordariomycetes</taxon>
        <taxon>Sordariomycetidae</taxon>
        <taxon>Ophiostomatales</taxon>
        <taxon>Ophiostomataceae</taxon>
        <taxon>Ophiostoma</taxon>
    </lineage>
</organism>
<accession>S3CA82</accession>
<feature type="domain" description="NDT80" evidence="4">
    <location>
        <begin position="128"/>
        <end position="395"/>
    </location>
</feature>
<dbReference type="EMBL" id="KE148170">
    <property type="protein sequence ID" value="EPE03143.1"/>
    <property type="molecule type" value="Genomic_DNA"/>
</dbReference>
<dbReference type="eggNOG" id="ENOG502R1FS">
    <property type="taxonomic scope" value="Eukaryota"/>
</dbReference>
<dbReference type="GO" id="GO:0003677">
    <property type="term" value="F:DNA binding"/>
    <property type="evidence" value="ECO:0007669"/>
    <property type="project" value="UniProtKB-KW"/>
</dbReference>
<dbReference type="InterPro" id="IPR008967">
    <property type="entry name" value="p53-like_TF_DNA-bd_sf"/>
</dbReference>